<feature type="binding site" evidence="3">
    <location>
        <position position="218"/>
    </location>
    <ligand>
        <name>Fe cation</name>
        <dbReference type="ChEBI" id="CHEBI:24875"/>
    </ligand>
</feature>
<protein>
    <submittedName>
        <fullName evidence="5">Iron(III) transport system substrate-binding protein</fullName>
    </submittedName>
</protein>
<keyword evidence="3" id="KW-0479">Metal-binding</keyword>
<feature type="chain" id="PRO_5010180046" evidence="4">
    <location>
        <begin position="23"/>
        <end position="338"/>
    </location>
</feature>
<feature type="binding site" evidence="3">
    <location>
        <position position="219"/>
    </location>
    <ligand>
        <name>Fe cation</name>
        <dbReference type="ChEBI" id="CHEBI:24875"/>
    </ligand>
</feature>
<keyword evidence="2 4" id="KW-0732">Signal</keyword>
<keyword evidence="3" id="KW-0408">Iron</keyword>
<evidence type="ECO:0000256" key="4">
    <source>
        <dbReference type="SAM" id="SignalP"/>
    </source>
</evidence>
<accession>A0A1H7Z2D0</accession>
<dbReference type="GO" id="GO:0046872">
    <property type="term" value="F:metal ion binding"/>
    <property type="evidence" value="ECO:0007669"/>
    <property type="project" value="UniProtKB-KW"/>
</dbReference>
<dbReference type="EMBL" id="FOBO01000005">
    <property type="protein sequence ID" value="SEM52476.1"/>
    <property type="molecule type" value="Genomic_DNA"/>
</dbReference>
<dbReference type="GO" id="GO:0030288">
    <property type="term" value="C:outer membrane-bounded periplasmic space"/>
    <property type="evidence" value="ECO:0007669"/>
    <property type="project" value="TreeGrafter"/>
</dbReference>
<dbReference type="PANTHER" id="PTHR30006">
    <property type="entry name" value="THIAMINE-BINDING PERIPLASMIC PROTEIN-RELATED"/>
    <property type="match status" value="1"/>
</dbReference>
<dbReference type="Gene3D" id="3.40.190.10">
    <property type="entry name" value="Periplasmic binding protein-like II"/>
    <property type="match status" value="2"/>
</dbReference>
<evidence type="ECO:0000313" key="5">
    <source>
        <dbReference type="EMBL" id="SEM52476.1"/>
    </source>
</evidence>
<dbReference type="RefSeq" id="WP_074785578.1">
    <property type="nucleotide sequence ID" value="NZ_FOBO01000005.1"/>
</dbReference>
<dbReference type="AlphaFoldDB" id="A0A1H7Z2D0"/>
<evidence type="ECO:0000256" key="1">
    <source>
        <dbReference type="ARBA" id="ARBA00008520"/>
    </source>
</evidence>
<feature type="binding site" evidence="3">
    <location>
        <position position="32"/>
    </location>
    <ligand>
        <name>Fe cation</name>
        <dbReference type="ChEBI" id="CHEBI:24875"/>
    </ligand>
</feature>
<evidence type="ECO:0000256" key="3">
    <source>
        <dbReference type="PIRSR" id="PIRSR002825-1"/>
    </source>
</evidence>
<dbReference type="SUPFAM" id="SSF53850">
    <property type="entry name" value="Periplasmic binding protein-like II"/>
    <property type="match status" value="1"/>
</dbReference>
<evidence type="ECO:0000256" key="2">
    <source>
        <dbReference type="ARBA" id="ARBA00022729"/>
    </source>
</evidence>
<dbReference type="Pfam" id="PF13343">
    <property type="entry name" value="SBP_bac_6"/>
    <property type="match status" value="1"/>
</dbReference>
<feature type="signal peptide" evidence="4">
    <location>
        <begin position="1"/>
        <end position="22"/>
    </location>
</feature>
<dbReference type="PANTHER" id="PTHR30006:SF15">
    <property type="entry name" value="IRON-UTILIZATION PERIPLASMIC PROTEIN"/>
    <property type="match status" value="1"/>
</dbReference>
<sequence>MHLFKAAMSVTALMALTAPAFAQEVNLYSSRHYDSDDALYAAFTEKTGITINRIEAKADELMARMEAEGANSPADVFMTVDVGRISRAEERGLLQPFESQTIEANVPAHLRDDENLWTGLSQRARIIFYSKERVENPPRTYEDLADPAYKGQICIRSSSNIYNQSLMASIIENHGEEAAKDWAAGIVDNMAREPQGGDTDQLRGIVSGECDIAVANTYYFARGLASDVDGLTSGIDGIGWVWPNQSGRGAHVNLAAAGIAANAPNKDEATALLEYLASEEAQAQFANANNEYPVMSGVPIGEHVAKMGLFIPDNETPTASFKAHAADAQTIFNEVGWD</sequence>
<evidence type="ECO:0000313" key="6">
    <source>
        <dbReference type="Proteomes" id="UP000182160"/>
    </source>
</evidence>
<proteinExistence type="inferred from homology"/>
<reference evidence="5 6" key="1">
    <citation type="submission" date="2016-10" db="EMBL/GenBank/DDBJ databases">
        <authorList>
            <person name="de Groot N.N."/>
        </authorList>
    </citation>
    <scope>NUCLEOTIDE SEQUENCE [LARGE SCALE GENOMIC DNA]</scope>
    <source>
        <strain evidence="5 6">DSM 11457</strain>
    </source>
</reference>
<organism evidence="5 6">
    <name type="scientific">Roseovarius tolerans</name>
    <dbReference type="NCBI Taxonomy" id="74031"/>
    <lineage>
        <taxon>Bacteria</taxon>
        <taxon>Pseudomonadati</taxon>
        <taxon>Pseudomonadota</taxon>
        <taxon>Alphaproteobacteria</taxon>
        <taxon>Rhodobacterales</taxon>
        <taxon>Roseobacteraceae</taxon>
        <taxon>Roseovarius</taxon>
    </lineage>
</organism>
<gene>
    <name evidence="5" type="ORF">SAMN04488077_105180</name>
</gene>
<dbReference type="Proteomes" id="UP000182160">
    <property type="component" value="Unassembled WGS sequence"/>
</dbReference>
<name>A0A1H7Z2D0_9RHOB</name>
<comment type="similarity">
    <text evidence="1">Belongs to the bacterial solute-binding protein 1 family.</text>
</comment>
<dbReference type="InterPro" id="IPR026045">
    <property type="entry name" value="Ferric-bd"/>
</dbReference>
<dbReference type="PIRSF" id="PIRSF002825">
    <property type="entry name" value="CfbpA"/>
    <property type="match status" value="1"/>
</dbReference>